<evidence type="ECO:0000313" key="2">
    <source>
        <dbReference type="EMBL" id="PJK30071.1"/>
    </source>
</evidence>
<name>A0A2M9G2Y0_9PROT</name>
<dbReference type="InterPro" id="IPR003768">
    <property type="entry name" value="ScpA"/>
</dbReference>
<evidence type="ECO:0000256" key="1">
    <source>
        <dbReference type="ARBA" id="ARBA00044777"/>
    </source>
</evidence>
<dbReference type="AlphaFoldDB" id="A0A2M9G2Y0"/>
<dbReference type="OrthoDB" id="9793741at2"/>
<sequence length="261" mass="29709">MNQSAADFEEDAPREAPGQRLVVDLGAYEGPLDLLLDLARDQKVDLARISMLALAEQYLDYVEKARELRLELAADYLVMAAWLAYLKSRLLIPDPEPEDEPSAQEMAARLNWQLRRLQAMRQAAARLLERAREGQDFHRRGAPEGIRVQRSSAWTCDYYDLLKAYSVHLEARGDSEPLRIRRDKVISVEMALERMRKLLGALPEWSSLQAFLPPAIAHPFTRRSATASTLLAALELAKQGDIEIRQGRSFGPIYIRRRDKA</sequence>
<proteinExistence type="predicted"/>
<gene>
    <name evidence="2" type="ORF">CVT23_09945</name>
</gene>
<keyword evidence="3" id="KW-1185">Reference proteome</keyword>
<evidence type="ECO:0000313" key="3">
    <source>
        <dbReference type="Proteomes" id="UP000229498"/>
    </source>
</evidence>
<dbReference type="Proteomes" id="UP000229498">
    <property type="component" value="Unassembled WGS sequence"/>
</dbReference>
<dbReference type="PANTHER" id="PTHR33969:SF2">
    <property type="entry name" value="SEGREGATION AND CONDENSATION PROTEIN A"/>
    <property type="match status" value="1"/>
</dbReference>
<dbReference type="EMBL" id="PHIG01000031">
    <property type="protein sequence ID" value="PJK30071.1"/>
    <property type="molecule type" value="Genomic_DNA"/>
</dbReference>
<dbReference type="RefSeq" id="WP_109793344.1">
    <property type="nucleotide sequence ID" value="NZ_PHIG01000031.1"/>
</dbReference>
<organism evidence="2 3">
    <name type="scientific">Minwuia thermotolerans</name>
    <dbReference type="NCBI Taxonomy" id="2056226"/>
    <lineage>
        <taxon>Bacteria</taxon>
        <taxon>Pseudomonadati</taxon>
        <taxon>Pseudomonadota</taxon>
        <taxon>Alphaproteobacteria</taxon>
        <taxon>Minwuiales</taxon>
        <taxon>Minwuiaceae</taxon>
        <taxon>Minwuia</taxon>
    </lineage>
</organism>
<dbReference type="Gene3D" id="6.10.250.2410">
    <property type="match status" value="1"/>
</dbReference>
<comment type="caution">
    <text evidence="2">The sequence shown here is derived from an EMBL/GenBank/DDBJ whole genome shotgun (WGS) entry which is preliminary data.</text>
</comment>
<accession>A0A2M9G2Y0</accession>
<dbReference type="PANTHER" id="PTHR33969">
    <property type="entry name" value="SEGREGATION AND CONDENSATION PROTEIN A"/>
    <property type="match status" value="1"/>
</dbReference>
<reference evidence="2 3" key="1">
    <citation type="submission" date="2017-11" db="EMBL/GenBank/DDBJ databases">
        <title>Draft genome sequence of Rhizobiales bacterium SY3-13.</title>
        <authorList>
            <person name="Sun C."/>
        </authorList>
    </citation>
    <scope>NUCLEOTIDE SEQUENCE [LARGE SCALE GENOMIC DNA]</scope>
    <source>
        <strain evidence="2 3">SY3-13</strain>
    </source>
</reference>
<protein>
    <recommendedName>
        <fullName evidence="1">Segregation and condensation protein A</fullName>
    </recommendedName>
</protein>
<dbReference type="Pfam" id="PF02616">
    <property type="entry name" value="SMC_ScpA"/>
    <property type="match status" value="1"/>
</dbReference>